<keyword evidence="3 6" id="KW-0863">Zinc-finger</keyword>
<dbReference type="SMART" id="SM00449">
    <property type="entry name" value="SPRY"/>
    <property type="match status" value="1"/>
</dbReference>
<dbReference type="Gene3D" id="4.10.830.40">
    <property type="match status" value="1"/>
</dbReference>
<evidence type="ECO:0000256" key="1">
    <source>
        <dbReference type="ARBA" id="ARBA00022588"/>
    </source>
</evidence>
<dbReference type="CDD" id="cd19769">
    <property type="entry name" value="Bbox2_TRIM16-like"/>
    <property type="match status" value="1"/>
</dbReference>
<dbReference type="SMART" id="SM00184">
    <property type="entry name" value="RING"/>
    <property type="match status" value="1"/>
</dbReference>
<dbReference type="Pfam" id="PF00643">
    <property type="entry name" value="zf-B_box"/>
    <property type="match status" value="1"/>
</dbReference>
<feature type="domain" description="RING-type" evidence="8">
    <location>
        <begin position="15"/>
        <end position="60"/>
    </location>
</feature>
<dbReference type="InterPro" id="IPR000315">
    <property type="entry name" value="Znf_B-box"/>
</dbReference>
<evidence type="ECO:0000256" key="5">
    <source>
        <dbReference type="ARBA" id="ARBA00022859"/>
    </source>
</evidence>
<dbReference type="PROSITE" id="PS50119">
    <property type="entry name" value="ZF_BBOX"/>
    <property type="match status" value="1"/>
</dbReference>
<dbReference type="InterPro" id="IPR001870">
    <property type="entry name" value="B30.2/SPRY"/>
</dbReference>
<dbReference type="SUPFAM" id="SSF57850">
    <property type="entry name" value="RING/U-box"/>
    <property type="match status" value="1"/>
</dbReference>
<dbReference type="InterPro" id="IPR003877">
    <property type="entry name" value="SPRY_dom"/>
</dbReference>
<evidence type="ECO:0000256" key="3">
    <source>
        <dbReference type="ARBA" id="ARBA00022771"/>
    </source>
</evidence>
<dbReference type="InterPro" id="IPR058030">
    <property type="entry name" value="TRIM8/14/16/25/29/45/65_CC"/>
</dbReference>
<dbReference type="PROSITE" id="PS00518">
    <property type="entry name" value="ZF_RING_1"/>
    <property type="match status" value="1"/>
</dbReference>
<accession>A0A6J2WDY4</accession>
<dbReference type="InterPro" id="IPR013083">
    <property type="entry name" value="Znf_RING/FYVE/PHD"/>
</dbReference>
<gene>
    <name evidence="12" type="primary">LOC115823796</name>
</gene>
<dbReference type="OrthoDB" id="6270329at2759"/>
<organism evidence="11 12">
    <name type="scientific">Chanos chanos</name>
    <name type="common">Milkfish</name>
    <name type="synonym">Mugil chanos</name>
    <dbReference type="NCBI Taxonomy" id="29144"/>
    <lineage>
        <taxon>Eukaryota</taxon>
        <taxon>Metazoa</taxon>
        <taxon>Chordata</taxon>
        <taxon>Craniata</taxon>
        <taxon>Vertebrata</taxon>
        <taxon>Euteleostomi</taxon>
        <taxon>Actinopterygii</taxon>
        <taxon>Neopterygii</taxon>
        <taxon>Teleostei</taxon>
        <taxon>Ostariophysi</taxon>
        <taxon>Gonorynchiformes</taxon>
        <taxon>Chanidae</taxon>
        <taxon>Chanos</taxon>
    </lineage>
</organism>
<evidence type="ECO:0000256" key="7">
    <source>
        <dbReference type="SAM" id="Coils"/>
    </source>
</evidence>
<dbReference type="InParanoid" id="A0A6J2WDY4"/>
<dbReference type="AlphaFoldDB" id="A0A6J2WDY4"/>
<keyword evidence="2" id="KW-0479">Metal-binding</keyword>
<dbReference type="Pfam" id="PF00622">
    <property type="entry name" value="SPRY"/>
    <property type="match status" value="1"/>
</dbReference>
<evidence type="ECO:0000313" key="11">
    <source>
        <dbReference type="Proteomes" id="UP000504632"/>
    </source>
</evidence>
<dbReference type="InterPro" id="IPR013320">
    <property type="entry name" value="ConA-like_dom_sf"/>
</dbReference>
<dbReference type="PROSITE" id="PS50089">
    <property type="entry name" value="ZF_RING_2"/>
    <property type="match status" value="1"/>
</dbReference>
<keyword evidence="11" id="KW-1185">Reference proteome</keyword>
<dbReference type="CDD" id="cd19842">
    <property type="entry name" value="Bbox1_TRIM25-like_C-IV"/>
    <property type="match status" value="1"/>
</dbReference>
<dbReference type="InterPro" id="IPR017907">
    <property type="entry name" value="Znf_RING_CS"/>
</dbReference>
<reference evidence="11" key="1">
    <citation type="submission" date="2024-06" db="UniProtKB">
        <authorList>
            <consortium name="RefSeq"/>
        </authorList>
    </citation>
    <scope>NUCLEOTIDE SEQUENCE [LARGE SCALE GENOMIC DNA]</scope>
</reference>
<dbReference type="Pfam" id="PF25600">
    <property type="entry name" value="TRIM_CC"/>
    <property type="match status" value="1"/>
</dbReference>
<keyword evidence="5" id="KW-0391">Immunity</keyword>
<evidence type="ECO:0000259" key="8">
    <source>
        <dbReference type="PROSITE" id="PS50089"/>
    </source>
</evidence>
<feature type="domain" description="B box-type" evidence="9">
    <location>
        <begin position="157"/>
        <end position="197"/>
    </location>
</feature>
<evidence type="ECO:0000256" key="2">
    <source>
        <dbReference type="ARBA" id="ARBA00022723"/>
    </source>
</evidence>
<dbReference type="Gene3D" id="2.60.120.920">
    <property type="match status" value="1"/>
</dbReference>
<dbReference type="SUPFAM" id="SSF57845">
    <property type="entry name" value="B-box zinc-binding domain"/>
    <property type="match status" value="1"/>
</dbReference>
<keyword evidence="1" id="KW-0399">Innate immunity</keyword>
<evidence type="ECO:0000256" key="6">
    <source>
        <dbReference type="PROSITE-ProRule" id="PRU00024"/>
    </source>
</evidence>
<dbReference type="Pfam" id="PF15227">
    <property type="entry name" value="zf-C3HC4_4"/>
    <property type="match status" value="1"/>
</dbReference>
<dbReference type="InterPro" id="IPR003879">
    <property type="entry name" value="Butyrophylin_SPRY"/>
</dbReference>
<dbReference type="Pfam" id="PF13765">
    <property type="entry name" value="PRY"/>
    <property type="match status" value="1"/>
</dbReference>
<dbReference type="InterPro" id="IPR006574">
    <property type="entry name" value="PRY"/>
</dbReference>
<dbReference type="GO" id="GO:0005737">
    <property type="term" value="C:cytoplasm"/>
    <property type="evidence" value="ECO:0007669"/>
    <property type="project" value="UniProtKB-ARBA"/>
</dbReference>
<dbReference type="PRINTS" id="PR01407">
    <property type="entry name" value="BUTYPHLNCDUF"/>
</dbReference>
<dbReference type="GO" id="GO:0045087">
    <property type="term" value="P:innate immune response"/>
    <property type="evidence" value="ECO:0007669"/>
    <property type="project" value="UniProtKB-KW"/>
</dbReference>
<dbReference type="GeneID" id="115823796"/>
<dbReference type="InterPro" id="IPR001841">
    <property type="entry name" value="Znf_RING"/>
</dbReference>
<dbReference type="InterPro" id="IPR043136">
    <property type="entry name" value="B30.2/SPRY_sf"/>
</dbReference>
<name>A0A6J2WDY4_CHACN</name>
<evidence type="ECO:0000313" key="12">
    <source>
        <dbReference type="RefSeq" id="XP_030643680.1"/>
    </source>
</evidence>
<dbReference type="SMART" id="SM00336">
    <property type="entry name" value="BBOX"/>
    <property type="match status" value="1"/>
</dbReference>
<dbReference type="Gene3D" id="3.30.40.10">
    <property type="entry name" value="Zinc/RING finger domain, C3HC4 (zinc finger)"/>
    <property type="match status" value="1"/>
</dbReference>
<feature type="domain" description="B30.2/SPRY" evidence="10">
    <location>
        <begin position="361"/>
        <end position="560"/>
    </location>
</feature>
<dbReference type="CDD" id="cd16040">
    <property type="entry name" value="SPRY_PRY_SNTX"/>
    <property type="match status" value="1"/>
</dbReference>
<dbReference type="SUPFAM" id="SSF49899">
    <property type="entry name" value="Concanavalin A-like lectins/glucanases"/>
    <property type="match status" value="1"/>
</dbReference>
<dbReference type="PANTHER" id="PTHR25465">
    <property type="entry name" value="B-BOX DOMAIN CONTAINING"/>
    <property type="match status" value="1"/>
</dbReference>
<sequence length="807" mass="91582">MAETSISVSQDQFMCPVCVDLLTDPVTIPCGHSYCIDCINGCWDQEDQNQRGVHTCPKCRQTFSPRPALCKNTILAEMVEKLKTTRPQAAAAADAPPPARCSGEPGDVECDSCIGKKEKAVKSCLTCLVSFCPTHLQPHLESPAFQRHTLVKASAHLQDQICSTHNRAIELWCETDQQFLCHLCKQDAHSNHKTVSVTAGRIETVKYLEEIQRKIQQRIQEREQEVQELRQAVESIRRSAQAAVEDSEKIFTELMCSVERRRYEVTEQIRDQERSELNRTEGILKRLEQEIADLRKRDTELEQLSHTEDHMHFFQVTAEEKKVPSRTMLIGCVSQDLPSTTVSPHLSFEDVGKSVSLLRERLEDFCKEEFGRFSTKDSYELTLDPDTAYKYLRLSEGNTVVTSTDTDQQHPDCPERFNGRAQVLCRESVPARCYWEVEWSGNNGVYIAVSYKSIRRRGQAGECVFGYNDKSWSLFCCSSRYVFWHKFQETRLDVQPSPSRIGVYVDHGAGTLAFYSILTNQNKKFLLHRVQTTFTAPLYAGFGLDANSEVKICHFVCYDVNESGALLYKGFCIIALVVNKQSDTDRQQKFKSRLHWDSQNGLFTLSDLKMEDSGLYVVENKEAENVFDLTVYNVEDGDNHGGWFEELGSDLRSDFLWVNESGALHYKGLGTIALVLNRQSNTDIGPKFKSRLHWDSQNGLFTLSDLKMEDSGLYVTENKERENAFDLTVYSHNRIKSRIFRHQVREIEQSSLTVPVQAILKLLTKGAEDLEILGMLGSVTASVTIPGLDFRTSRPVPCVSVPVGEVL</sequence>
<proteinExistence type="predicted"/>
<dbReference type="PANTHER" id="PTHR25465:SF5">
    <property type="entry name" value="E3 UBIQUITIN_ISG15 LIGASE TRIM25-RELATED"/>
    <property type="match status" value="1"/>
</dbReference>
<protein>
    <submittedName>
        <fullName evidence="12">Tripartite motif-containing protein 16-like</fullName>
    </submittedName>
</protein>
<dbReference type="SMART" id="SM00589">
    <property type="entry name" value="PRY"/>
    <property type="match status" value="1"/>
</dbReference>
<feature type="coiled-coil region" evidence="7">
    <location>
        <begin position="270"/>
        <end position="304"/>
    </location>
</feature>
<evidence type="ECO:0000259" key="10">
    <source>
        <dbReference type="PROSITE" id="PS50188"/>
    </source>
</evidence>
<keyword evidence="7" id="KW-0175">Coiled coil</keyword>
<evidence type="ECO:0000256" key="4">
    <source>
        <dbReference type="ARBA" id="ARBA00022833"/>
    </source>
</evidence>
<reference evidence="12" key="2">
    <citation type="submission" date="2025-08" db="UniProtKB">
        <authorList>
            <consortium name="RefSeq"/>
        </authorList>
    </citation>
    <scope>IDENTIFICATION</scope>
</reference>
<dbReference type="Gene3D" id="3.30.160.60">
    <property type="entry name" value="Classic Zinc Finger"/>
    <property type="match status" value="1"/>
</dbReference>
<dbReference type="Gene3D" id="2.60.40.10">
    <property type="entry name" value="Immunoglobulins"/>
    <property type="match status" value="2"/>
</dbReference>
<dbReference type="PROSITE" id="PS50188">
    <property type="entry name" value="B302_SPRY"/>
    <property type="match status" value="1"/>
</dbReference>
<feature type="coiled-coil region" evidence="7">
    <location>
        <begin position="208"/>
        <end position="246"/>
    </location>
</feature>
<evidence type="ECO:0000259" key="9">
    <source>
        <dbReference type="PROSITE" id="PS50119"/>
    </source>
</evidence>
<dbReference type="RefSeq" id="XP_030643680.1">
    <property type="nucleotide sequence ID" value="XM_030787820.1"/>
</dbReference>
<dbReference type="Proteomes" id="UP000504632">
    <property type="component" value="Chromosome 11"/>
</dbReference>
<dbReference type="InterPro" id="IPR051051">
    <property type="entry name" value="E3_ubiq-ligase_TRIM/RNF"/>
</dbReference>
<dbReference type="InterPro" id="IPR013783">
    <property type="entry name" value="Ig-like_fold"/>
</dbReference>
<keyword evidence="4" id="KW-0862">Zinc</keyword>
<dbReference type="GO" id="GO:0008270">
    <property type="term" value="F:zinc ion binding"/>
    <property type="evidence" value="ECO:0007669"/>
    <property type="project" value="UniProtKB-KW"/>
</dbReference>